<keyword evidence="5 8" id="KW-1133">Transmembrane helix</keyword>
<dbReference type="Gene3D" id="1.20.1250.20">
    <property type="entry name" value="MFS general substrate transporter like domains"/>
    <property type="match status" value="1"/>
</dbReference>
<dbReference type="PANTHER" id="PTHR23500">
    <property type="entry name" value="SOLUTE CARRIER FAMILY 2, FACILITATED GLUCOSE TRANSPORTER"/>
    <property type="match status" value="1"/>
</dbReference>
<dbReference type="PANTHER" id="PTHR23500:SF109">
    <property type="entry name" value="SUGAR TRANSPORT PROTEIN 7"/>
    <property type="match status" value="1"/>
</dbReference>
<keyword evidence="6 8" id="KW-0472">Membrane</keyword>
<evidence type="ECO:0000256" key="7">
    <source>
        <dbReference type="ARBA" id="ARBA00044504"/>
    </source>
</evidence>
<dbReference type="InterPro" id="IPR045262">
    <property type="entry name" value="STP/PLT_plant"/>
</dbReference>
<proteinExistence type="inferred from homology"/>
<keyword evidence="10" id="KW-1185">Reference proteome</keyword>
<keyword evidence="4 8" id="KW-0812">Transmembrane</keyword>
<keyword evidence="3" id="KW-0813">Transport</keyword>
<organism evidence="9 10">
    <name type="scientific">Artemisia annua</name>
    <name type="common">Sweet wormwood</name>
    <dbReference type="NCBI Taxonomy" id="35608"/>
    <lineage>
        <taxon>Eukaryota</taxon>
        <taxon>Viridiplantae</taxon>
        <taxon>Streptophyta</taxon>
        <taxon>Embryophyta</taxon>
        <taxon>Tracheophyta</taxon>
        <taxon>Spermatophyta</taxon>
        <taxon>Magnoliopsida</taxon>
        <taxon>eudicotyledons</taxon>
        <taxon>Gunneridae</taxon>
        <taxon>Pentapetalae</taxon>
        <taxon>asterids</taxon>
        <taxon>campanulids</taxon>
        <taxon>Asterales</taxon>
        <taxon>Asteraceae</taxon>
        <taxon>Asteroideae</taxon>
        <taxon>Anthemideae</taxon>
        <taxon>Artemisiinae</taxon>
        <taxon>Artemisia</taxon>
    </lineage>
</organism>
<dbReference type="Proteomes" id="UP000245207">
    <property type="component" value="Unassembled WGS sequence"/>
</dbReference>
<feature type="transmembrane region" description="Helical" evidence="8">
    <location>
        <begin position="60"/>
        <end position="82"/>
    </location>
</feature>
<comment type="similarity">
    <text evidence="2">Belongs to the major facilitator superfamily. Sugar transporter (TC 2.A.1.1) family.</text>
</comment>
<evidence type="ECO:0000256" key="3">
    <source>
        <dbReference type="ARBA" id="ARBA00022448"/>
    </source>
</evidence>
<dbReference type="InterPro" id="IPR036259">
    <property type="entry name" value="MFS_trans_sf"/>
</dbReference>
<dbReference type="Pfam" id="PF00083">
    <property type="entry name" value="Sugar_tr"/>
    <property type="match status" value="1"/>
</dbReference>
<reference evidence="9 10" key="1">
    <citation type="journal article" date="2018" name="Mol. Plant">
        <title>The genome of Artemisia annua provides insight into the evolution of Asteraceae family and artemisinin biosynthesis.</title>
        <authorList>
            <person name="Shen Q."/>
            <person name="Zhang L."/>
            <person name="Liao Z."/>
            <person name="Wang S."/>
            <person name="Yan T."/>
            <person name="Shi P."/>
            <person name="Liu M."/>
            <person name="Fu X."/>
            <person name="Pan Q."/>
            <person name="Wang Y."/>
            <person name="Lv Z."/>
            <person name="Lu X."/>
            <person name="Zhang F."/>
            <person name="Jiang W."/>
            <person name="Ma Y."/>
            <person name="Chen M."/>
            <person name="Hao X."/>
            <person name="Li L."/>
            <person name="Tang Y."/>
            <person name="Lv G."/>
            <person name="Zhou Y."/>
            <person name="Sun X."/>
            <person name="Brodelius P.E."/>
            <person name="Rose J.K.C."/>
            <person name="Tang K."/>
        </authorList>
    </citation>
    <scope>NUCLEOTIDE SEQUENCE [LARGE SCALE GENOMIC DNA]</scope>
    <source>
        <strain evidence="10">cv. Huhao1</strain>
        <tissue evidence="9">Leaf</tissue>
    </source>
</reference>
<dbReference type="GO" id="GO:0015144">
    <property type="term" value="F:carbohydrate transmembrane transporter activity"/>
    <property type="evidence" value="ECO:0007669"/>
    <property type="project" value="InterPro"/>
</dbReference>
<dbReference type="SUPFAM" id="SSF103473">
    <property type="entry name" value="MFS general substrate transporter"/>
    <property type="match status" value="1"/>
</dbReference>
<evidence type="ECO:0000256" key="4">
    <source>
        <dbReference type="ARBA" id="ARBA00022692"/>
    </source>
</evidence>
<accession>A0A2U1N2T1</accession>
<feature type="transmembrane region" description="Helical" evidence="8">
    <location>
        <begin position="32"/>
        <end position="53"/>
    </location>
</feature>
<evidence type="ECO:0000256" key="8">
    <source>
        <dbReference type="SAM" id="Phobius"/>
    </source>
</evidence>
<feature type="transmembrane region" description="Helical" evidence="8">
    <location>
        <begin position="5"/>
        <end position="26"/>
    </location>
</feature>
<feature type="transmembrane region" description="Helical" evidence="8">
    <location>
        <begin position="94"/>
        <end position="121"/>
    </location>
</feature>
<evidence type="ECO:0000256" key="1">
    <source>
        <dbReference type="ARBA" id="ARBA00004370"/>
    </source>
</evidence>
<gene>
    <name evidence="9" type="ORF">CTI12_AA315720</name>
</gene>
<evidence type="ECO:0000256" key="6">
    <source>
        <dbReference type="ARBA" id="ARBA00023136"/>
    </source>
</evidence>
<evidence type="ECO:0000256" key="2">
    <source>
        <dbReference type="ARBA" id="ARBA00010992"/>
    </source>
</evidence>
<comment type="caution">
    <text evidence="9">The sequence shown here is derived from an EMBL/GenBank/DDBJ whole genome shotgun (WGS) entry which is preliminary data.</text>
</comment>
<dbReference type="InterPro" id="IPR005828">
    <property type="entry name" value="MFS_sugar_transport-like"/>
</dbReference>
<dbReference type="EMBL" id="PKPP01003756">
    <property type="protein sequence ID" value="PWA67812.1"/>
    <property type="molecule type" value="Genomic_DNA"/>
</dbReference>
<comment type="subcellular location">
    <subcellularLocation>
        <location evidence="1">Membrane</location>
    </subcellularLocation>
</comment>
<protein>
    <submittedName>
        <fullName evidence="9">Sugar carrier protein A</fullName>
    </submittedName>
</protein>
<feature type="transmembrane region" description="Helical" evidence="8">
    <location>
        <begin position="133"/>
        <end position="156"/>
    </location>
</feature>
<evidence type="ECO:0000256" key="5">
    <source>
        <dbReference type="ARBA" id="ARBA00022989"/>
    </source>
</evidence>
<dbReference type="GO" id="GO:0016020">
    <property type="term" value="C:membrane"/>
    <property type="evidence" value="ECO:0007669"/>
    <property type="project" value="UniProtKB-SubCell"/>
</dbReference>
<dbReference type="STRING" id="35608.A0A2U1N2T1"/>
<dbReference type="AlphaFoldDB" id="A0A2U1N2T1"/>
<sequence>MNQHFLYPGINSILFYAPVLFQSLGFKGNASLYSSALTGVVLCLSTFVSIATVDKLTRRVLPIGGGIQMIICQLIVGVILGVKFGNDQELSQTYSIVVVDLAVVICIFVTTLVLSCGPLGWTVPSKIFPLETWLAGQSITVAFNLFYTFVIAQSFLSLISHMQLLVSSGGSGIFSYTLNCFQQIHRDLS</sequence>
<evidence type="ECO:0000313" key="9">
    <source>
        <dbReference type="EMBL" id="PWA67812.1"/>
    </source>
</evidence>
<evidence type="ECO:0000313" key="10">
    <source>
        <dbReference type="Proteomes" id="UP000245207"/>
    </source>
</evidence>
<name>A0A2U1N2T1_ARTAN</name>
<dbReference type="OrthoDB" id="5296287at2759"/>
<comment type="similarity">
    <text evidence="7">Belongs to the major facilitator superfamily. Phosphate:H(+) symporter (TC 2.A.1.9) family.</text>
</comment>